<evidence type="ECO:0000313" key="2">
    <source>
        <dbReference type="Proteomes" id="UP000298133"/>
    </source>
</evidence>
<keyword evidence="2" id="KW-1185">Reference proteome</keyword>
<proteinExistence type="predicted"/>
<reference evidence="1 2" key="1">
    <citation type="submission" date="2019-03" db="EMBL/GenBank/DDBJ databases">
        <title>Draft genome of Gammaproteobacteria bacterium LSUCC0057, a member of the SAR92 clade.</title>
        <authorList>
            <person name="Lanclos V.C."/>
            <person name="Doiron C."/>
            <person name="Henson M.W."/>
            <person name="Thrash J.C."/>
        </authorList>
    </citation>
    <scope>NUCLEOTIDE SEQUENCE [LARGE SCALE GENOMIC DNA]</scope>
    <source>
        <strain evidence="1 2">LSUCC0057</strain>
    </source>
</reference>
<organism evidence="1 2">
    <name type="scientific">Gammaproteobacteria bacterium LSUCC0057</name>
    <dbReference type="NCBI Taxonomy" id="2559237"/>
    <lineage>
        <taxon>Bacteria</taxon>
        <taxon>Pseudomonadati</taxon>
        <taxon>Pseudomonadota</taxon>
        <taxon>Gammaproteobacteria</taxon>
        <taxon>Cellvibrionales</taxon>
        <taxon>Porticoccaceae</taxon>
        <taxon>SAR92 clade</taxon>
    </lineage>
</organism>
<evidence type="ECO:0000313" key="1">
    <source>
        <dbReference type="EMBL" id="TFH67540.1"/>
    </source>
</evidence>
<dbReference type="AlphaFoldDB" id="A0A4Y8UFP8"/>
<evidence type="ECO:0008006" key="3">
    <source>
        <dbReference type="Google" id="ProtNLM"/>
    </source>
</evidence>
<name>A0A4Y8UFP8_9GAMM</name>
<dbReference type="EMBL" id="SPIA01000003">
    <property type="protein sequence ID" value="TFH67540.1"/>
    <property type="molecule type" value="Genomic_DNA"/>
</dbReference>
<gene>
    <name evidence="1" type="ORF">E3W66_08670</name>
</gene>
<sequence length="167" mass="17700">MTRPQPSAAGQRGAVLAVTLVLLLLLALTVTATVRNHSVQTLLLANQQRSIAIERLTERSVEAVVSDADNFMQCQNSTVACAAAMQQLAADIDVALQCRVAYVGKRSGLGCSIGLQSTAPCHADYIWDVSVAALDLRRDSTGDFSRAAVAVRQGVSFFHRSGLPGCD</sequence>
<comment type="caution">
    <text evidence="1">The sequence shown here is derived from an EMBL/GenBank/DDBJ whole genome shotgun (WGS) entry which is preliminary data.</text>
</comment>
<dbReference type="Proteomes" id="UP000298133">
    <property type="component" value="Unassembled WGS sequence"/>
</dbReference>
<accession>A0A4Y8UFP8</accession>
<protein>
    <recommendedName>
        <fullName evidence="3">Type 4 fimbrial biogenesis protein PilX N-terminal domain-containing protein</fullName>
    </recommendedName>
</protein>